<keyword evidence="4 8" id="KW-0276">Fatty acid metabolism</keyword>
<evidence type="ECO:0000256" key="8">
    <source>
        <dbReference type="RuleBase" id="RU364072"/>
    </source>
</evidence>
<dbReference type="Proteomes" id="UP001482513">
    <property type="component" value="Unassembled WGS sequence"/>
</dbReference>
<comment type="pathway">
    <text evidence="1 8">Lipid metabolism; fatty acid biosynthesis.</text>
</comment>
<dbReference type="EMBL" id="JAMPKX010000001">
    <property type="protein sequence ID" value="MEP0945793.1"/>
    <property type="molecule type" value="Genomic_DNA"/>
</dbReference>
<keyword evidence="3 8" id="KW-0444">Lipid biosynthesis</keyword>
<keyword evidence="10" id="KW-0436">Ligase</keyword>
<dbReference type="CDD" id="cd06850">
    <property type="entry name" value="biotinyl_domain"/>
    <property type="match status" value="1"/>
</dbReference>
<dbReference type="GO" id="GO:0003989">
    <property type="term" value="F:acetyl-CoA carboxylase activity"/>
    <property type="evidence" value="ECO:0007669"/>
    <property type="project" value="UniProtKB-EC"/>
</dbReference>
<dbReference type="RefSeq" id="WP_190699135.1">
    <property type="nucleotide sequence ID" value="NZ_JAMPKX010000001.1"/>
</dbReference>
<dbReference type="SUPFAM" id="SSF51230">
    <property type="entry name" value="Single hybrid motif"/>
    <property type="match status" value="1"/>
</dbReference>
<dbReference type="PRINTS" id="PR01071">
    <property type="entry name" value="ACOABIOTINCC"/>
</dbReference>
<comment type="caution">
    <text evidence="10">The sequence shown here is derived from an EMBL/GenBank/DDBJ whole genome shotgun (WGS) entry which is preliminary data.</text>
</comment>
<evidence type="ECO:0000313" key="10">
    <source>
        <dbReference type="EMBL" id="MEP0945793.1"/>
    </source>
</evidence>
<dbReference type="InterPro" id="IPR011053">
    <property type="entry name" value="Single_hybrid_motif"/>
</dbReference>
<evidence type="ECO:0000313" key="11">
    <source>
        <dbReference type="Proteomes" id="UP001482513"/>
    </source>
</evidence>
<reference evidence="10 11" key="1">
    <citation type="submission" date="2022-04" db="EMBL/GenBank/DDBJ databases">
        <title>Positive selection, recombination, and allopatry shape intraspecific diversity of widespread and dominant cyanobacteria.</title>
        <authorList>
            <person name="Wei J."/>
            <person name="Shu W."/>
            <person name="Hu C."/>
        </authorList>
    </citation>
    <scope>NUCLEOTIDE SEQUENCE [LARGE SCALE GENOMIC DNA]</scope>
    <source>
        <strain evidence="10 11">DQ-A4</strain>
    </source>
</reference>
<organism evidence="10 11">
    <name type="scientific">Leptolyngbya subtilissima DQ-A4</name>
    <dbReference type="NCBI Taxonomy" id="2933933"/>
    <lineage>
        <taxon>Bacteria</taxon>
        <taxon>Bacillati</taxon>
        <taxon>Cyanobacteriota</taxon>
        <taxon>Cyanophyceae</taxon>
        <taxon>Leptolyngbyales</taxon>
        <taxon>Leptolyngbyaceae</taxon>
        <taxon>Leptolyngbya group</taxon>
        <taxon>Leptolyngbya</taxon>
    </lineage>
</organism>
<sequence length="163" mass="17015">MELSVTDLRELVTALSQSDIVELTLKSSDFELTLRKPGAMVSAVAPAPVAPRVDTVAPAAPPVTEPVSAAPAVVPAAPPGKGSDLLPISSPMVGTFYRSPAPEEPAFVGVGDRITSGQTVCIIEAMKLMNELEAEISGEIVEILVENAQPVEFGQTLMLVRPV</sequence>
<evidence type="ECO:0000256" key="5">
    <source>
        <dbReference type="ARBA" id="ARBA00023098"/>
    </source>
</evidence>
<dbReference type="PANTHER" id="PTHR45266:SF3">
    <property type="entry name" value="OXALOACETATE DECARBOXYLASE ALPHA CHAIN"/>
    <property type="match status" value="1"/>
</dbReference>
<evidence type="ECO:0000256" key="2">
    <source>
        <dbReference type="ARBA" id="ARBA00017562"/>
    </source>
</evidence>
<dbReference type="PROSITE" id="PS50968">
    <property type="entry name" value="BIOTINYL_LIPOYL"/>
    <property type="match status" value="1"/>
</dbReference>
<dbReference type="PROSITE" id="PS00188">
    <property type="entry name" value="BIOTIN"/>
    <property type="match status" value="1"/>
</dbReference>
<name>A0ABV0JZ36_9CYAN</name>
<keyword evidence="5 8" id="KW-0443">Lipid metabolism</keyword>
<keyword evidence="11" id="KW-1185">Reference proteome</keyword>
<dbReference type="InterPro" id="IPR050709">
    <property type="entry name" value="Biotin_Carboxyl_Carrier/Decarb"/>
</dbReference>
<proteinExistence type="predicted"/>
<keyword evidence="6 8" id="KW-0275">Fatty acid biosynthesis</keyword>
<gene>
    <name evidence="10" type="primary">accB</name>
    <name evidence="10" type="ORF">NC992_02810</name>
</gene>
<evidence type="ECO:0000256" key="1">
    <source>
        <dbReference type="ARBA" id="ARBA00005194"/>
    </source>
</evidence>
<evidence type="ECO:0000256" key="3">
    <source>
        <dbReference type="ARBA" id="ARBA00022516"/>
    </source>
</evidence>
<evidence type="ECO:0000259" key="9">
    <source>
        <dbReference type="PROSITE" id="PS50968"/>
    </source>
</evidence>
<protein>
    <recommendedName>
        <fullName evidence="2 8">Biotin carboxyl carrier protein of acetyl-CoA carboxylase</fullName>
    </recommendedName>
</protein>
<dbReference type="Pfam" id="PF00364">
    <property type="entry name" value="Biotin_lipoyl"/>
    <property type="match status" value="1"/>
</dbReference>
<accession>A0ABV0JZ36</accession>
<feature type="domain" description="Lipoyl-binding" evidence="9">
    <location>
        <begin position="85"/>
        <end position="161"/>
    </location>
</feature>
<evidence type="ECO:0000256" key="6">
    <source>
        <dbReference type="ARBA" id="ARBA00023160"/>
    </source>
</evidence>
<dbReference type="InterPro" id="IPR001882">
    <property type="entry name" value="Biotin_BS"/>
</dbReference>
<comment type="function">
    <text evidence="8">This protein is a component of the acetyl coenzyme A carboxylase complex; first, biotin carboxylase catalyzes the carboxylation of the carrier protein and then the transcarboxylase transfers the carboxyl group to form malonyl-CoA.</text>
</comment>
<dbReference type="InterPro" id="IPR001249">
    <property type="entry name" value="AcCoA_biotinCC"/>
</dbReference>
<dbReference type="InterPro" id="IPR000089">
    <property type="entry name" value="Biotin_lipoyl"/>
</dbReference>
<dbReference type="PANTHER" id="PTHR45266">
    <property type="entry name" value="OXALOACETATE DECARBOXYLASE ALPHA CHAIN"/>
    <property type="match status" value="1"/>
</dbReference>
<evidence type="ECO:0000256" key="7">
    <source>
        <dbReference type="ARBA" id="ARBA00023267"/>
    </source>
</evidence>
<evidence type="ECO:0000256" key="4">
    <source>
        <dbReference type="ARBA" id="ARBA00022832"/>
    </source>
</evidence>
<dbReference type="NCBIfam" id="TIGR00531">
    <property type="entry name" value="BCCP"/>
    <property type="match status" value="1"/>
</dbReference>
<keyword evidence="7 8" id="KW-0092">Biotin</keyword>
<dbReference type="Gene3D" id="2.40.50.100">
    <property type="match status" value="1"/>
</dbReference>